<dbReference type="GO" id="GO:0015628">
    <property type="term" value="P:protein secretion by the type II secretion system"/>
    <property type="evidence" value="ECO:0007669"/>
    <property type="project" value="TreeGrafter"/>
</dbReference>
<evidence type="ECO:0000256" key="10">
    <source>
        <dbReference type="SAM" id="Phobius"/>
    </source>
</evidence>
<evidence type="ECO:0000256" key="2">
    <source>
        <dbReference type="ARBA" id="ARBA00005745"/>
    </source>
</evidence>
<evidence type="ECO:0000313" key="13">
    <source>
        <dbReference type="Proteomes" id="UP000095743"/>
    </source>
</evidence>
<comment type="subcellular location">
    <subcellularLocation>
        <location evidence="1">Cell inner membrane</location>
        <topology evidence="1">Multi-pass membrane protein</topology>
    </subcellularLocation>
    <subcellularLocation>
        <location evidence="9">Cell membrane</location>
        <topology evidence="9">Multi-pass membrane protein</topology>
    </subcellularLocation>
</comment>
<evidence type="ECO:0000259" key="11">
    <source>
        <dbReference type="Pfam" id="PF00482"/>
    </source>
</evidence>
<keyword evidence="7 10" id="KW-1133">Transmembrane helix</keyword>
<evidence type="ECO:0000256" key="9">
    <source>
        <dbReference type="RuleBase" id="RU003923"/>
    </source>
</evidence>
<dbReference type="OrthoDB" id="9805682at2"/>
<gene>
    <name evidence="12" type="ORF">Gferi_00440</name>
</gene>
<dbReference type="GO" id="GO:0005886">
    <property type="term" value="C:plasma membrane"/>
    <property type="evidence" value="ECO:0007669"/>
    <property type="project" value="UniProtKB-SubCell"/>
</dbReference>
<dbReference type="InterPro" id="IPR003004">
    <property type="entry name" value="GspF/PilC"/>
</dbReference>
<keyword evidence="4" id="KW-1003">Cell membrane</keyword>
<keyword evidence="8 10" id="KW-0472">Membrane</keyword>
<accession>A0A1D8GBC7</accession>
<comment type="similarity">
    <text evidence="2 9">Belongs to the GSP F family.</text>
</comment>
<dbReference type="PRINTS" id="PR00812">
    <property type="entry name" value="BCTERIALGSPF"/>
</dbReference>
<dbReference type="FunFam" id="1.20.81.30:FF:000001">
    <property type="entry name" value="Type II secretion system protein F"/>
    <property type="match status" value="2"/>
</dbReference>
<dbReference type="KEGG" id="gfe:Gferi_00440"/>
<keyword evidence="13" id="KW-1185">Reference proteome</keyword>
<keyword evidence="5" id="KW-0997">Cell inner membrane</keyword>
<keyword evidence="3 9" id="KW-0813">Transport</keyword>
<dbReference type="Proteomes" id="UP000095743">
    <property type="component" value="Chromosome"/>
</dbReference>
<evidence type="ECO:0000313" key="12">
    <source>
        <dbReference type="EMBL" id="AOT68183.1"/>
    </source>
</evidence>
<evidence type="ECO:0000256" key="8">
    <source>
        <dbReference type="ARBA" id="ARBA00023136"/>
    </source>
</evidence>
<dbReference type="InterPro" id="IPR018076">
    <property type="entry name" value="T2SS_GspF_dom"/>
</dbReference>
<evidence type="ECO:0000256" key="5">
    <source>
        <dbReference type="ARBA" id="ARBA00022519"/>
    </source>
</evidence>
<dbReference type="InterPro" id="IPR042094">
    <property type="entry name" value="T2SS_GspF_sf"/>
</dbReference>
<dbReference type="PANTHER" id="PTHR30012">
    <property type="entry name" value="GENERAL SECRETION PATHWAY PROTEIN"/>
    <property type="match status" value="1"/>
</dbReference>
<proteinExistence type="inferred from homology"/>
<dbReference type="AlphaFoldDB" id="A0A1D8GBC7"/>
<evidence type="ECO:0000256" key="4">
    <source>
        <dbReference type="ARBA" id="ARBA00022475"/>
    </source>
</evidence>
<evidence type="ECO:0000256" key="6">
    <source>
        <dbReference type="ARBA" id="ARBA00022692"/>
    </source>
</evidence>
<dbReference type="RefSeq" id="WP_069973737.1">
    <property type="nucleotide sequence ID" value="NZ_CP017269.1"/>
</dbReference>
<name>A0A1D8GBC7_9FIRM</name>
<feature type="transmembrane region" description="Helical" evidence="10">
    <location>
        <begin position="220"/>
        <end position="240"/>
    </location>
</feature>
<protein>
    <submittedName>
        <fullName evidence="12">Type II secretion system protein F</fullName>
    </submittedName>
</protein>
<organism evidence="12 13">
    <name type="scientific">Geosporobacter ferrireducens</name>
    <dbReference type="NCBI Taxonomy" id="1424294"/>
    <lineage>
        <taxon>Bacteria</taxon>
        <taxon>Bacillati</taxon>
        <taxon>Bacillota</taxon>
        <taxon>Clostridia</taxon>
        <taxon>Peptostreptococcales</taxon>
        <taxon>Thermotaleaceae</taxon>
        <taxon>Geosporobacter</taxon>
    </lineage>
</organism>
<evidence type="ECO:0000256" key="1">
    <source>
        <dbReference type="ARBA" id="ARBA00004429"/>
    </source>
</evidence>
<sequence length="401" mass="44877">MPTYKYKAISVNGQSLQGTFVANSRNDVIQMLRGNNSYPVMIQEDVDSQMREVNLFGGVRTKDLAVFCRQSYSMLNAGVPIINCLDILRMQTEHKKLKNTIGEVYENVQKGLTFSESLKKHLDVFPELLIYMIEAGEASGSLDTILERMAVHYEKETKINSKIKGAMVYPIILSIVSVTVVIFLLTFVMPTFIGMFQGSGVPLPLPTRILMKFSELLKNYWYLFLSGTIALIYGTKRYILTSAGRLQFDRLKLRLPVIGSLNQKIITARFARTLSTLMASGIPLLQAMENVANVVGNKVAADGIMKVREEVRRGAPLAPPVKRLGIFPPMVDNMIHIGEESGTLDDILEKTANFYDEEVEASLQKMITLFEPVMILVMGLVIGFIVIAMVLPMFDMLKTVQ</sequence>
<feature type="domain" description="Type II secretion system protein GspF" evidence="11">
    <location>
        <begin position="67"/>
        <end position="190"/>
    </location>
</feature>
<dbReference type="Gene3D" id="1.20.81.30">
    <property type="entry name" value="Type II secretion system (T2SS), domain F"/>
    <property type="match status" value="2"/>
</dbReference>
<evidence type="ECO:0000256" key="3">
    <source>
        <dbReference type="ARBA" id="ARBA00022448"/>
    </source>
</evidence>
<feature type="transmembrane region" description="Helical" evidence="10">
    <location>
        <begin position="168"/>
        <end position="193"/>
    </location>
</feature>
<reference evidence="12 13" key="1">
    <citation type="submission" date="2016-09" db="EMBL/GenBank/DDBJ databases">
        <title>Genomic analysis reveals versatility of anaerobic energy metabolism of Geosporobacter ferrireducens IRF9 of phylum Firmicutes.</title>
        <authorList>
            <person name="Kim S.-J."/>
        </authorList>
    </citation>
    <scope>NUCLEOTIDE SEQUENCE [LARGE SCALE GENOMIC DNA]</scope>
    <source>
        <strain evidence="12 13">IRF9</strain>
    </source>
</reference>
<dbReference type="InterPro" id="IPR001992">
    <property type="entry name" value="T2SS_GspF/T4SS_PilC_CS"/>
</dbReference>
<evidence type="ECO:0000256" key="7">
    <source>
        <dbReference type="ARBA" id="ARBA00022989"/>
    </source>
</evidence>
<feature type="transmembrane region" description="Helical" evidence="10">
    <location>
        <begin position="373"/>
        <end position="394"/>
    </location>
</feature>
<feature type="domain" description="Type II secretion system protein GspF" evidence="11">
    <location>
        <begin position="270"/>
        <end position="392"/>
    </location>
</feature>
<dbReference type="EMBL" id="CP017269">
    <property type="protein sequence ID" value="AOT68183.1"/>
    <property type="molecule type" value="Genomic_DNA"/>
</dbReference>
<dbReference type="Pfam" id="PF00482">
    <property type="entry name" value="T2SSF"/>
    <property type="match status" value="2"/>
</dbReference>
<dbReference type="PROSITE" id="PS00874">
    <property type="entry name" value="T2SP_F"/>
    <property type="match status" value="1"/>
</dbReference>
<keyword evidence="6 9" id="KW-0812">Transmembrane</keyword>
<dbReference type="STRING" id="1424294.Gferi_00440"/>
<dbReference type="PANTHER" id="PTHR30012:SF0">
    <property type="entry name" value="TYPE II SECRETION SYSTEM PROTEIN F-RELATED"/>
    <property type="match status" value="1"/>
</dbReference>